<dbReference type="Gene3D" id="1.10.10.60">
    <property type="entry name" value="Homeodomain-like"/>
    <property type="match status" value="2"/>
</dbReference>
<keyword evidence="6" id="KW-1185">Reference proteome</keyword>
<protein>
    <submittedName>
        <fullName evidence="5">Transcriptional regulator</fullName>
    </submittedName>
</protein>
<dbReference type="Pfam" id="PF02311">
    <property type="entry name" value="AraC_binding"/>
    <property type="match status" value="1"/>
</dbReference>
<dbReference type="SUPFAM" id="SSF46689">
    <property type="entry name" value="Homeodomain-like"/>
    <property type="match status" value="1"/>
</dbReference>
<evidence type="ECO:0000256" key="1">
    <source>
        <dbReference type="ARBA" id="ARBA00023015"/>
    </source>
</evidence>
<dbReference type="InterPro" id="IPR011051">
    <property type="entry name" value="RmlC_Cupin_sf"/>
</dbReference>
<reference evidence="5 6" key="1">
    <citation type="submission" date="2016-04" db="EMBL/GenBank/DDBJ databases">
        <authorList>
            <person name="Chen L."/>
            <person name="Zhuang W."/>
            <person name="Wang G."/>
        </authorList>
    </citation>
    <scope>NUCLEOTIDE SEQUENCE [LARGE SCALE GENOMIC DNA]</scope>
    <source>
        <strain evidence="6">GR20</strain>
    </source>
</reference>
<dbReference type="Proteomes" id="UP000192277">
    <property type="component" value="Unassembled WGS sequence"/>
</dbReference>
<dbReference type="InterPro" id="IPR018060">
    <property type="entry name" value="HTH_AraC"/>
</dbReference>
<evidence type="ECO:0000313" key="6">
    <source>
        <dbReference type="Proteomes" id="UP000192277"/>
    </source>
</evidence>
<dbReference type="InterPro" id="IPR014710">
    <property type="entry name" value="RmlC-like_jellyroll"/>
</dbReference>
<dbReference type="Pfam" id="PF12833">
    <property type="entry name" value="HTH_18"/>
    <property type="match status" value="1"/>
</dbReference>
<dbReference type="PANTHER" id="PTHR43280:SF28">
    <property type="entry name" value="HTH-TYPE TRANSCRIPTIONAL ACTIVATOR RHAS"/>
    <property type="match status" value="1"/>
</dbReference>
<evidence type="ECO:0000259" key="4">
    <source>
        <dbReference type="PROSITE" id="PS01124"/>
    </source>
</evidence>
<evidence type="ECO:0000256" key="3">
    <source>
        <dbReference type="ARBA" id="ARBA00023163"/>
    </source>
</evidence>
<sequence length="286" mass="33074">MQKESLYQPFEIHYSKVDVCPKPAHKHNFFELVYIASGTGVQCINDNQFNYQPGHMFLITPDDCHSFQIGATTELVFIRFNDIYVKSQQQNDPRQVEWTKKLKFILHNASHQPGCILRNPPDKVLVKAMVESLLGEWTNKQLYHHEIISQIVNTIITIVARNIGLAMPNKVTDNTGNTVVQILNYIQENIYDADKLKADIIAGHFGIADGYLSRYFKKHTGESIQQYIINYKLKLVETRLQRSDMRINEIVYELGFTDESHLNRLFKKYKGVTPTAFRKQQQPVAV</sequence>
<name>A0ABX3NYD4_9BACT</name>
<proteinExistence type="predicted"/>
<organism evidence="5 6">
    <name type="scientific">Niastella koreensis</name>
    <dbReference type="NCBI Taxonomy" id="354356"/>
    <lineage>
        <taxon>Bacteria</taxon>
        <taxon>Pseudomonadati</taxon>
        <taxon>Bacteroidota</taxon>
        <taxon>Chitinophagia</taxon>
        <taxon>Chitinophagales</taxon>
        <taxon>Chitinophagaceae</taxon>
        <taxon>Niastella</taxon>
    </lineage>
</organism>
<gene>
    <name evidence="5" type="ORF">A4D02_29155</name>
</gene>
<keyword evidence="2" id="KW-0238">DNA-binding</keyword>
<feature type="domain" description="HTH araC/xylS-type" evidence="4">
    <location>
        <begin position="180"/>
        <end position="280"/>
    </location>
</feature>
<dbReference type="PANTHER" id="PTHR43280">
    <property type="entry name" value="ARAC-FAMILY TRANSCRIPTIONAL REGULATOR"/>
    <property type="match status" value="1"/>
</dbReference>
<comment type="caution">
    <text evidence="5">The sequence shown here is derived from an EMBL/GenBank/DDBJ whole genome shotgun (WGS) entry which is preliminary data.</text>
</comment>
<accession>A0ABX3NYD4</accession>
<dbReference type="EMBL" id="LWBO01000010">
    <property type="protein sequence ID" value="OQP49658.1"/>
    <property type="molecule type" value="Genomic_DNA"/>
</dbReference>
<dbReference type="InterPro" id="IPR009057">
    <property type="entry name" value="Homeodomain-like_sf"/>
</dbReference>
<dbReference type="InterPro" id="IPR003313">
    <property type="entry name" value="AraC-bd"/>
</dbReference>
<dbReference type="Gene3D" id="2.60.120.10">
    <property type="entry name" value="Jelly Rolls"/>
    <property type="match status" value="1"/>
</dbReference>
<keyword evidence="3" id="KW-0804">Transcription</keyword>
<dbReference type="RefSeq" id="WP_014219945.1">
    <property type="nucleotide sequence ID" value="NZ_LWBO01000010.1"/>
</dbReference>
<dbReference type="SUPFAM" id="SSF51182">
    <property type="entry name" value="RmlC-like cupins"/>
    <property type="match status" value="1"/>
</dbReference>
<keyword evidence="1" id="KW-0805">Transcription regulation</keyword>
<evidence type="ECO:0000256" key="2">
    <source>
        <dbReference type="ARBA" id="ARBA00023125"/>
    </source>
</evidence>
<dbReference type="PROSITE" id="PS01124">
    <property type="entry name" value="HTH_ARAC_FAMILY_2"/>
    <property type="match status" value="1"/>
</dbReference>
<dbReference type="SMART" id="SM00342">
    <property type="entry name" value="HTH_ARAC"/>
    <property type="match status" value="1"/>
</dbReference>
<evidence type="ECO:0000313" key="5">
    <source>
        <dbReference type="EMBL" id="OQP49658.1"/>
    </source>
</evidence>